<dbReference type="InterPro" id="IPR036869">
    <property type="entry name" value="J_dom_sf"/>
</dbReference>
<evidence type="ECO:0000313" key="4">
    <source>
        <dbReference type="Proteomes" id="UP000830401"/>
    </source>
</evidence>
<dbReference type="PRINTS" id="PR00625">
    <property type="entry name" value="JDOMAIN"/>
</dbReference>
<evidence type="ECO:0000256" key="1">
    <source>
        <dbReference type="SAM" id="MobiDB-lite"/>
    </source>
</evidence>
<dbReference type="Pfam" id="PF00226">
    <property type="entry name" value="DnaJ"/>
    <property type="match status" value="1"/>
</dbReference>
<dbReference type="PROSITE" id="PS50076">
    <property type="entry name" value="DNAJ_2"/>
    <property type="match status" value="1"/>
</dbReference>
<dbReference type="SUPFAM" id="SSF46565">
    <property type="entry name" value="Chaperone J-domain"/>
    <property type="match status" value="1"/>
</dbReference>
<name>A0ABY4G657_9BACT</name>
<accession>A0ABY4G657</accession>
<evidence type="ECO:0000313" key="3">
    <source>
        <dbReference type="EMBL" id="UOQ66351.1"/>
    </source>
</evidence>
<feature type="compositionally biased region" description="Polar residues" evidence="1">
    <location>
        <begin position="113"/>
        <end position="131"/>
    </location>
</feature>
<sequence length="131" mass="14739">MSQNHYHVLGVPATATPADIKLAYKRLAVQLHPDKHGGNPIYEERFKALAVAYRILNDPARRAAYDQQLRQAEQRLAEAQRQQEYRVQGQRVYGVPMPPPRRCVRAGPPHRPSATTAQFRNSANSRGATIS</sequence>
<dbReference type="SMART" id="SM00271">
    <property type="entry name" value="DnaJ"/>
    <property type="match status" value="1"/>
</dbReference>
<evidence type="ECO:0000259" key="2">
    <source>
        <dbReference type="PROSITE" id="PS50076"/>
    </source>
</evidence>
<gene>
    <name evidence="3" type="ORF">MUN86_23180</name>
</gene>
<dbReference type="InterPro" id="IPR001623">
    <property type="entry name" value="DnaJ_domain"/>
</dbReference>
<dbReference type="Gene3D" id="1.10.287.110">
    <property type="entry name" value="DnaJ domain"/>
    <property type="match status" value="1"/>
</dbReference>
<dbReference type="EMBL" id="CP095061">
    <property type="protein sequence ID" value="UOQ66351.1"/>
    <property type="molecule type" value="Genomic_DNA"/>
</dbReference>
<organism evidence="3 4">
    <name type="scientific">Hymenobacter volaticus</name>
    <dbReference type="NCBI Taxonomy" id="2932254"/>
    <lineage>
        <taxon>Bacteria</taxon>
        <taxon>Pseudomonadati</taxon>
        <taxon>Bacteroidota</taxon>
        <taxon>Cytophagia</taxon>
        <taxon>Cytophagales</taxon>
        <taxon>Hymenobacteraceae</taxon>
        <taxon>Hymenobacter</taxon>
    </lineage>
</organism>
<dbReference type="CDD" id="cd06257">
    <property type="entry name" value="DnaJ"/>
    <property type="match status" value="1"/>
</dbReference>
<keyword evidence="4" id="KW-1185">Reference proteome</keyword>
<dbReference type="Proteomes" id="UP000830401">
    <property type="component" value="Chromosome"/>
</dbReference>
<feature type="domain" description="J" evidence="2">
    <location>
        <begin position="4"/>
        <end position="69"/>
    </location>
</feature>
<protein>
    <submittedName>
        <fullName evidence="3">J domain-containing protein</fullName>
    </submittedName>
</protein>
<dbReference type="PANTHER" id="PTHR24074">
    <property type="entry name" value="CO-CHAPERONE PROTEIN DJLA"/>
    <property type="match status" value="1"/>
</dbReference>
<reference evidence="3" key="1">
    <citation type="submission" date="2022-04" db="EMBL/GenBank/DDBJ databases">
        <title>Hymenobacter sp. isolated from the air.</title>
        <authorList>
            <person name="Won M."/>
            <person name="Lee C.-M."/>
            <person name="Woen H.-Y."/>
            <person name="Kwon S.-W."/>
        </authorList>
    </citation>
    <scope>NUCLEOTIDE SEQUENCE</scope>
    <source>
        <strain evidence="3">5420S-77</strain>
    </source>
</reference>
<proteinExistence type="predicted"/>
<dbReference type="InterPro" id="IPR050817">
    <property type="entry name" value="DjlA_DnaK_co-chaperone"/>
</dbReference>
<feature type="region of interest" description="Disordered" evidence="1">
    <location>
        <begin position="84"/>
        <end position="131"/>
    </location>
</feature>
<dbReference type="RefSeq" id="WP_245120389.1">
    <property type="nucleotide sequence ID" value="NZ_CP095061.1"/>
</dbReference>